<dbReference type="SUPFAM" id="SSF52058">
    <property type="entry name" value="L domain-like"/>
    <property type="match status" value="1"/>
</dbReference>
<feature type="signal peptide" evidence="1">
    <location>
        <begin position="1"/>
        <end position="22"/>
    </location>
</feature>
<accession>A0A6A4WPI3</accession>
<feature type="chain" id="PRO_5025410696" evidence="1">
    <location>
        <begin position="23"/>
        <end position="363"/>
    </location>
</feature>
<dbReference type="AlphaFoldDB" id="A0A6A4WPI3"/>
<dbReference type="EMBL" id="VIIS01000418">
    <property type="protein sequence ID" value="KAF0309277.1"/>
    <property type="molecule type" value="Genomic_DNA"/>
</dbReference>
<reference evidence="2 3" key="1">
    <citation type="submission" date="2019-07" db="EMBL/GenBank/DDBJ databases">
        <title>Draft genome assembly of a fouling barnacle, Amphibalanus amphitrite (Darwin, 1854): The first reference genome for Thecostraca.</title>
        <authorList>
            <person name="Kim W."/>
        </authorList>
    </citation>
    <scope>NUCLEOTIDE SEQUENCE [LARGE SCALE GENOMIC DNA]</scope>
    <source>
        <strain evidence="2">SNU_AA5</strain>
        <tissue evidence="2">Soma without cirri and trophi</tissue>
    </source>
</reference>
<sequence>MGLLAALTVLLLAGAAPAPAAAQSTLYPGSSCRITAGTVESNVTCTCGQRLRQTPDSPPIDQLTIVGCLASGQDNPVERLTFLPADRRADVFDFVLTQGLGNLHTVSLDKLHVGRAVRSALADLPRLRELSITESSIELINSGVVARVPRLRRIRFHGSTFSFIAADAFVIENDNDDDVEGSGASCDAGDDASFLEFTNMKVNTMSTNGLRVGTVRRLRADGTSVLTMYAGALNVSLHAPADCRPLARFTSNSVTDMRPDALALENEAARPALLELGGNRLLSSALSPDELRLRGAFERRPLAGLPADRFDCTCCECPSTRRLIELALQAAAARAPSSATSVCRSSTGAALALPLLLAALRRG</sequence>
<dbReference type="Proteomes" id="UP000440578">
    <property type="component" value="Unassembled WGS sequence"/>
</dbReference>
<keyword evidence="1" id="KW-0732">Signal</keyword>
<gene>
    <name evidence="2" type="ORF">FJT64_019588</name>
</gene>
<protein>
    <submittedName>
        <fullName evidence="2">Uncharacterized protein</fullName>
    </submittedName>
</protein>
<keyword evidence="3" id="KW-1185">Reference proteome</keyword>
<evidence type="ECO:0000313" key="2">
    <source>
        <dbReference type="EMBL" id="KAF0309277.1"/>
    </source>
</evidence>
<name>A0A6A4WPI3_AMPAM</name>
<proteinExistence type="predicted"/>
<comment type="caution">
    <text evidence="2">The sequence shown here is derived from an EMBL/GenBank/DDBJ whole genome shotgun (WGS) entry which is preliminary data.</text>
</comment>
<organism evidence="2 3">
    <name type="scientific">Amphibalanus amphitrite</name>
    <name type="common">Striped barnacle</name>
    <name type="synonym">Balanus amphitrite</name>
    <dbReference type="NCBI Taxonomy" id="1232801"/>
    <lineage>
        <taxon>Eukaryota</taxon>
        <taxon>Metazoa</taxon>
        <taxon>Ecdysozoa</taxon>
        <taxon>Arthropoda</taxon>
        <taxon>Crustacea</taxon>
        <taxon>Multicrustacea</taxon>
        <taxon>Cirripedia</taxon>
        <taxon>Thoracica</taxon>
        <taxon>Thoracicalcarea</taxon>
        <taxon>Balanomorpha</taxon>
        <taxon>Balanoidea</taxon>
        <taxon>Balanidae</taxon>
        <taxon>Amphibalaninae</taxon>
        <taxon>Amphibalanus</taxon>
    </lineage>
</organism>
<evidence type="ECO:0000256" key="1">
    <source>
        <dbReference type="SAM" id="SignalP"/>
    </source>
</evidence>
<evidence type="ECO:0000313" key="3">
    <source>
        <dbReference type="Proteomes" id="UP000440578"/>
    </source>
</evidence>